<dbReference type="EMBL" id="MPUH01000244">
    <property type="protein sequence ID" value="OMJ85219.1"/>
    <property type="molecule type" value="Genomic_DNA"/>
</dbReference>
<keyword evidence="1" id="KW-0175">Coiled coil</keyword>
<gene>
    <name evidence="2" type="ORF">SteCoe_13535</name>
</gene>
<proteinExistence type="predicted"/>
<protein>
    <submittedName>
        <fullName evidence="2">Uncharacterized protein</fullName>
    </submittedName>
</protein>
<dbReference type="AlphaFoldDB" id="A0A1R2C891"/>
<dbReference type="Proteomes" id="UP000187209">
    <property type="component" value="Unassembled WGS sequence"/>
</dbReference>
<evidence type="ECO:0000313" key="2">
    <source>
        <dbReference type="EMBL" id="OMJ85219.1"/>
    </source>
</evidence>
<reference evidence="2 3" key="1">
    <citation type="submission" date="2016-11" db="EMBL/GenBank/DDBJ databases">
        <title>The macronuclear genome of Stentor coeruleus: a giant cell with tiny introns.</title>
        <authorList>
            <person name="Slabodnick M."/>
            <person name="Ruby J.G."/>
            <person name="Reiff S.B."/>
            <person name="Swart E.C."/>
            <person name="Gosai S."/>
            <person name="Prabakaran S."/>
            <person name="Witkowska E."/>
            <person name="Larue G.E."/>
            <person name="Fisher S."/>
            <person name="Freeman R.M."/>
            <person name="Gunawardena J."/>
            <person name="Chu W."/>
            <person name="Stover N.A."/>
            <person name="Gregory B.D."/>
            <person name="Nowacki M."/>
            <person name="Derisi J."/>
            <person name="Roy S.W."/>
            <person name="Marshall W.F."/>
            <person name="Sood P."/>
        </authorList>
    </citation>
    <scope>NUCLEOTIDE SEQUENCE [LARGE SCALE GENOMIC DNA]</scope>
    <source>
        <strain evidence="2">WM001</strain>
    </source>
</reference>
<keyword evidence="3" id="KW-1185">Reference proteome</keyword>
<organism evidence="2 3">
    <name type="scientific">Stentor coeruleus</name>
    <dbReference type="NCBI Taxonomy" id="5963"/>
    <lineage>
        <taxon>Eukaryota</taxon>
        <taxon>Sar</taxon>
        <taxon>Alveolata</taxon>
        <taxon>Ciliophora</taxon>
        <taxon>Postciliodesmatophora</taxon>
        <taxon>Heterotrichea</taxon>
        <taxon>Heterotrichida</taxon>
        <taxon>Stentoridae</taxon>
        <taxon>Stentor</taxon>
    </lineage>
</organism>
<evidence type="ECO:0000313" key="3">
    <source>
        <dbReference type="Proteomes" id="UP000187209"/>
    </source>
</evidence>
<name>A0A1R2C891_9CILI</name>
<accession>A0A1R2C891</accession>
<dbReference type="OrthoDB" id="311625at2759"/>
<evidence type="ECO:0000256" key="1">
    <source>
        <dbReference type="SAM" id="Coils"/>
    </source>
</evidence>
<feature type="coiled-coil region" evidence="1">
    <location>
        <begin position="351"/>
        <end position="385"/>
    </location>
</feature>
<comment type="caution">
    <text evidence="2">The sequence shown here is derived from an EMBL/GenBank/DDBJ whole genome shotgun (WGS) entry which is preliminary data.</text>
</comment>
<sequence>MADTRSSLNFRKSATKLQKPKVQNLEEEYIHNLQQQAYFLELELKLLKDKEREQKNMFPSDGLENGPLSENIIALKAKYKKLQQDLEKNIGQLSQENKSLAVTFLTLEKNLKKISEERAQAEKKYQEFVVYSRGELDRMKKILHSETNNKEELQKRIIDVAREKELSTTWATELKQKFNKQDLHITKTQQKLSELEEYKNQVVEEKNRRIIALQEETNKLDKAIQDNKTLTNVLKEIEETIKTIDELNIEKDNFTNKVRVLEFSKDLVDKTCSQLNSEKRQLTSQLNELKNEIQKDKAYQETLVAKRLKDLDSKAIKNSIKNLDVSRKESAFQSDQYKQKYQENLLLIEERNKLNEQLEKDKTSMAELEDEHKRLSEHVKELSGEMQNATFMFGQLTEKFSAMSKEREKVYEESRKVFKDNSELKSQLMYLSKKLEMNDQLKNLNIEDLKTLNRSNLQVNDTLENLMAKWETIQTFQKTQAF</sequence>
<feature type="coiled-coil region" evidence="1">
    <location>
        <begin position="30"/>
        <end position="299"/>
    </location>
</feature>